<comment type="subunit">
    <text evidence="7">Part of the 50S ribosomal subunit. Forms a cluster with proteins L14 and L19.</text>
</comment>
<dbReference type="EMBL" id="CP118868">
    <property type="protein sequence ID" value="WEG35843.1"/>
    <property type="molecule type" value="Genomic_DNA"/>
</dbReference>
<organism evidence="8 9">
    <name type="scientific">Amygdalobacter indicium</name>
    <dbReference type="NCBI Taxonomy" id="3029272"/>
    <lineage>
        <taxon>Bacteria</taxon>
        <taxon>Bacillati</taxon>
        <taxon>Bacillota</taxon>
        <taxon>Clostridia</taxon>
        <taxon>Eubacteriales</taxon>
        <taxon>Oscillospiraceae</taxon>
        <taxon>Amygdalobacter</taxon>
    </lineage>
</organism>
<dbReference type="InterPro" id="IPR000597">
    <property type="entry name" value="Ribosomal_uL3"/>
</dbReference>
<evidence type="ECO:0000256" key="7">
    <source>
        <dbReference type="HAMAP-Rule" id="MF_01325"/>
    </source>
</evidence>
<comment type="similarity">
    <text evidence="1 7">Belongs to the universal ribosomal protein uL3 family.</text>
</comment>
<comment type="function">
    <text evidence="7">One of the primary rRNA binding proteins, it binds directly near the 3'-end of the 23S rRNA, where it nucleates assembly of the 50S subunit.</text>
</comment>
<dbReference type="PANTHER" id="PTHR11229:SF16">
    <property type="entry name" value="LARGE RIBOSOMAL SUBUNIT PROTEIN UL3C"/>
    <property type="match status" value="1"/>
</dbReference>
<dbReference type="Proteomes" id="UP001220478">
    <property type="component" value="Chromosome"/>
</dbReference>
<evidence type="ECO:0000256" key="2">
    <source>
        <dbReference type="ARBA" id="ARBA00022730"/>
    </source>
</evidence>
<evidence type="ECO:0000256" key="3">
    <source>
        <dbReference type="ARBA" id="ARBA00022884"/>
    </source>
</evidence>
<evidence type="ECO:0000256" key="1">
    <source>
        <dbReference type="ARBA" id="ARBA00006540"/>
    </source>
</evidence>
<keyword evidence="9" id="KW-1185">Reference proteome</keyword>
<dbReference type="HAMAP" id="MF_01325_B">
    <property type="entry name" value="Ribosomal_uL3_B"/>
    <property type="match status" value="1"/>
</dbReference>
<evidence type="ECO:0000313" key="8">
    <source>
        <dbReference type="EMBL" id="WEG35843.1"/>
    </source>
</evidence>
<gene>
    <name evidence="7 8" type="primary">rplC</name>
    <name evidence="8" type="ORF">PYS61_01365</name>
</gene>
<sequence>MKAYMLGRKAGMTQLFNEDGKAVPVTVIECGPIKVVQKKSEEVDGYTAVKFGFLEANVHQVNKPDKGQFDKIESEPLKLLAECPMESTDEFELGQVISVSDNMNLGMLVDVSGVSKGKGFAGNIKRHGQKGGKEAHGSKYHRRVGSLGASAYPARVRKGKKMPGHMGARNVTVQNLEVVLVDGERNILAVKGAVPGPRGGWLEIRAAVKGGKQA</sequence>
<dbReference type="PANTHER" id="PTHR11229">
    <property type="entry name" value="50S RIBOSOMAL PROTEIN L3"/>
    <property type="match status" value="1"/>
</dbReference>
<keyword evidence="5 7" id="KW-0687">Ribonucleoprotein</keyword>
<proteinExistence type="inferred from homology"/>
<name>A0ABY8C581_9FIRM</name>
<evidence type="ECO:0000256" key="4">
    <source>
        <dbReference type="ARBA" id="ARBA00022980"/>
    </source>
</evidence>
<reference evidence="8 9" key="1">
    <citation type="submission" date="2023-02" db="EMBL/GenBank/DDBJ databases">
        <title>Novel Oscillospiraceae bacterial genomes.</title>
        <authorList>
            <person name="Srinivasan S."/>
            <person name="Austin M.N."/>
            <person name="Fiedler T.L."/>
            <person name="Strenk S.M."/>
            <person name="Agnew K.J."/>
            <person name="Nagana Gowda G.A."/>
            <person name="Raftery D."/>
            <person name="Beamer M.A."/>
            <person name="Achilles S.L."/>
            <person name="Wiesenfeld H.C."/>
            <person name="Fredricks D.N."/>
            <person name="Hillier S.L."/>
        </authorList>
    </citation>
    <scope>NUCLEOTIDE SEQUENCE [LARGE SCALE GENOMIC DNA]</scope>
    <source>
        <strain evidence="8 9">CHIC02 1186E3-8</strain>
    </source>
</reference>
<evidence type="ECO:0000313" key="9">
    <source>
        <dbReference type="Proteomes" id="UP001220478"/>
    </source>
</evidence>
<dbReference type="SUPFAM" id="SSF50447">
    <property type="entry name" value="Translation proteins"/>
    <property type="match status" value="1"/>
</dbReference>
<dbReference type="InterPro" id="IPR009000">
    <property type="entry name" value="Transl_B-barrel_sf"/>
</dbReference>
<keyword evidence="2 7" id="KW-0699">rRNA-binding</keyword>
<evidence type="ECO:0000256" key="6">
    <source>
        <dbReference type="ARBA" id="ARBA00035243"/>
    </source>
</evidence>
<dbReference type="RefSeq" id="WP_315568501.1">
    <property type="nucleotide sequence ID" value="NZ_CP118866.1"/>
</dbReference>
<protein>
    <recommendedName>
        <fullName evidence="6 7">Large ribosomal subunit protein uL3</fullName>
    </recommendedName>
</protein>
<evidence type="ECO:0000256" key="5">
    <source>
        <dbReference type="ARBA" id="ARBA00023274"/>
    </source>
</evidence>
<keyword evidence="3 7" id="KW-0694">RNA-binding</keyword>
<dbReference type="Gene3D" id="3.30.160.810">
    <property type="match status" value="1"/>
</dbReference>
<dbReference type="NCBIfam" id="TIGR03625">
    <property type="entry name" value="L3_bact"/>
    <property type="match status" value="1"/>
</dbReference>
<dbReference type="InterPro" id="IPR019927">
    <property type="entry name" value="Ribosomal_uL3_bac/org-type"/>
</dbReference>
<dbReference type="Pfam" id="PF00297">
    <property type="entry name" value="Ribosomal_L3"/>
    <property type="match status" value="1"/>
</dbReference>
<dbReference type="GO" id="GO:0005840">
    <property type="term" value="C:ribosome"/>
    <property type="evidence" value="ECO:0007669"/>
    <property type="project" value="UniProtKB-KW"/>
</dbReference>
<keyword evidence="4 7" id="KW-0689">Ribosomal protein</keyword>
<accession>A0ABY8C581</accession>
<dbReference type="Gene3D" id="2.40.30.10">
    <property type="entry name" value="Translation factors"/>
    <property type="match status" value="1"/>
</dbReference>